<gene>
    <name evidence="1" type="ORF">DES48_11714</name>
</gene>
<dbReference type="AlphaFoldDB" id="A0A366DPN2"/>
<name>A0A366DPN2_9BACI</name>
<organism evidence="1 2">
    <name type="scientific">Paraliobacillus ryukyuensis</name>
    <dbReference type="NCBI Taxonomy" id="200904"/>
    <lineage>
        <taxon>Bacteria</taxon>
        <taxon>Bacillati</taxon>
        <taxon>Bacillota</taxon>
        <taxon>Bacilli</taxon>
        <taxon>Bacillales</taxon>
        <taxon>Bacillaceae</taxon>
        <taxon>Paraliobacillus</taxon>
    </lineage>
</organism>
<sequence length="75" mass="8263">MAKSENANEKLARWLNSLDGINHGADFSAQEDKTIIVKQGEVIVLDKPASGYGENVITWANGEIQGDRVSYTNKR</sequence>
<protein>
    <submittedName>
        <fullName evidence="1">Uncharacterized protein DUF3954</fullName>
    </submittedName>
</protein>
<evidence type="ECO:0000313" key="2">
    <source>
        <dbReference type="Proteomes" id="UP000252254"/>
    </source>
</evidence>
<keyword evidence="2" id="KW-1185">Reference proteome</keyword>
<reference evidence="1 2" key="1">
    <citation type="submission" date="2018-06" db="EMBL/GenBank/DDBJ databases">
        <title>Genomic Encyclopedia of Type Strains, Phase IV (KMG-IV): sequencing the most valuable type-strain genomes for metagenomic binning, comparative biology and taxonomic classification.</title>
        <authorList>
            <person name="Goeker M."/>
        </authorList>
    </citation>
    <scope>NUCLEOTIDE SEQUENCE [LARGE SCALE GENOMIC DNA]</scope>
    <source>
        <strain evidence="1 2">DSM 15140</strain>
    </source>
</reference>
<dbReference type="Proteomes" id="UP000252254">
    <property type="component" value="Unassembled WGS sequence"/>
</dbReference>
<proteinExistence type="predicted"/>
<comment type="caution">
    <text evidence="1">The sequence shown here is derived from an EMBL/GenBank/DDBJ whole genome shotgun (WGS) entry which is preliminary data.</text>
</comment>
<dbReference type="RefSeq" id="WP_113870145.1">
    <property type="nucleotide sequence ID" value="NZ_BAABQN010000017.1"/>
</dbReference>
<dbReference type="EMBL" id="QNRI01000017">
    <property type="protein sequence ID" value="RBO92050.1"/>
    <property type="molecule type" value="Genomic_DNA"/>
</dbReference>
<dbReference type="InterPro" id="IPR025017">
    <property type="entry name" value="DUF3954"/>
</dbReference>
<accession>A0A366DPN2</accession>
<dbReference type="OrthoDB" id="2909155at2"/>
<dbReference type="STRING" id="200904.GCA_900168775_03145"/>
<evidence type="ECO:0000313" key="1">
    <source>
        <dbReference type="EMBL" id="RBO92050.1"/>
    </source>
</evidence>
<dbReference type="Pfam" id="PF13128">
    <property type="entry name" value="DUF3954"/>
    <property type="match status" value="1"/>
</dbReference>